<dbReference type="PANTHER" id="PTHR42865:SF7">
    <property type="entry name" value="PROTON_GLUTAMATE-ASPARTATE SYMPORTER"/>
    <property type="match status" value="1"/>
</dbReference>
<evidence type="ECO:0000256" key="5">
    <source>
        <dbReference type="ARBA" id="ARBA00022989"/>
    </source>
</evidence>
<comment type="caution">
    <text evidence="9">The sequence shown here is derived from an EMBL/GenBank/DDBJ whole genome shotgun (WGS) entry which is preliminary data.</text>
</comment>
<keyword evidence="5 8" id="KW-1133">Transmembrane helix</keyword>
<feature type="region of interest" description="Disordered" evidence="7">
    <location>
        <begin position="911"/>
        <end position="956"/>
    </location>
</feature>
<protein>
    <recommendedName>
        <fullName evidence="11">Transmembrane protein</fullName>
    </recommendedName>
</protein>
<evidence type="ECO:0000256" key="8">
    <source>
        <dbReference type="SAM" id="Phobius"/>
    </source>
</evidence>
<keyword evidence="2" id="KW-0813">Transport</keyword>
<evidence type="ECO:0008006" key="11">
    <source>
        <dbReference type="Google" id="ProtNLM"/>
    </source>
</evidence>
<evidence type="ECO:0000256" key="2">
    <source>
        <dbReference type="ARBA" id="ARBA00022448"/>
    </source>
</evidence>
<organism evidence="9 10">
    <name type="scientific">Peronospora matthiolae</name>
    <dbReference type="NCBI Taxonomy" id="2874970"/>
    <lineage>
        <taxon>Eukaryota</taxon>
        <taxon>Sar</taxon>
        <taxon>Stramenopiles</taxon>
        <taxon>Oomycota</taxon>
        <taxon>Peronosporomycetes</taxon>
        <taxon>Peronosporales</taxon>
        <taxon>Peronosporaceae</taxon>
        <taxon>Peronospora</taxon>
    </lineage>
</organism>
<evidence type="ECO:0000313" key="10">
    <source>
        <dbReference type="Proteomes" id="UP001162060"/>
    </source>
</evidence>
<proteinExistence type="predicted"/>
<keyword evidence="3" id="KW-1003">Cell membrane</keyword>
<keyword evidence="6 8" id="KW-0472">Membrane</keyword>
<evidence type="ECO:0000256" key="4">
    <source>
        <dbReference type="ARBA" id="ARBA00022692"/>
    </source>
</evidence>
<reference evidence="9" key="1">
    <citation type="submission" date="2024-01" db="EMBL/GenBank/DDBJ databases">
        <authorList>
            <person name="Webb A."/>
        </authorList>
    </citation>
    <scope>NUCLEOTIDE SEQUENCE</scope>
    <source>
        <strain evidence="9">Pm1</strain>
    </source>
</reference>
<dbReference type="Proteomes" id="UP001162060">
    <property type="component" value="Unassembled WGS sequence"/>
</dbReference>
<feature type="region of interest" description="Disordered" evidence="7">
    <location>
        <begin position="352"/>
        <end position="385"/>
    </location>
</feature>
<gene>
    <name evidence="9" type="ORF">PM001_LOCUS22898</name>
</gene>
<feature type="compositionally biased region" description="Acidic residues" evidence="7">
    <location>
        <begin position="34"/>
        <end position="48"/>
    </location>
</feature>
<evidence type="ECO:0000256" key="1">
    <source>
        <dbReference type="ARBA" id="ARBA00004651"/>
    </source>
</evidence>
<feature type="compositionally biased region" description="Polar residues" evidence="7">
    <location>
        <begin position="1"/>
        <end position="11"/>
    </location>
</feature>
<dbReference type="Gene3D" id="1.10.3860.10">
    <property type="entry name" value="Sodium:dicarboxylate symporter"/>
    <property type="match status" value="1"/>
</dbReference>
<dbReference type="GO" id="GO:0005886">
    <property type="term" value="C:plasma membrane"/>
    <property type="evidence" value="ECO:0007669"/>
    <property type="project" value="UniProtKB-SubCell"/>
</dbReference>
<dbReference type="GO" id="GO:0015293">
    <property type="term" value="F:symporter activity"/>
    <property type="evidence" value="ECO:0007669"/>
    <property type="project" value="UniProtKB-KW"/>
</dbReference>
<evidence type="ECO:0000256" key="6">
    <source>
        <dbReference type="ARBA" id="ARBA00023136"/>
    </source>
</evidence>
<feature type="region of interest" description="Disordered" evidence="7">
    <location>
        <begin position="1161"/>
        <end position="1184"/>
    </location>
</feature>
<evidence type="ECO:0000256" key="3">
    <source>
        <dbReference type="ARBA" id="ARBA00022475"/>
    </source>
</evidence>
<evidence type="ECO:0000256" key="7">
    <source>
        <dbReference type="SAM" id="MobiDB-lite"/>
    </source>
</evidence>
<comment type="subcellular location">
    <subcellularLocation>
        <location evidence="1">Cell membrane</location>
        <topology evidence="1">Multi-pass membrane protein</topology>
    </subcellularLocation>
</comment>
<dbReference type="SUPFAM" id="SSF118215">
    <property type="entry name" value="Proton glutamate symport protein"/>
    <property type="match status" value="1"/>
</dbReference>
<feature type="region of interest" description="Disordered" evidence="7">
    <location>
        <begin position="220"/>
        <end position="239"/>
    </location>
</feature>
<dbReference type="InterPro" id="IPR036458">
    <property type="entry name" value="Na:dicarbo_symporter_sf"/>
</dbReference>
<evidence type="ECO:0000313" key="9">
    <source>
        <dbReference type="EMBL" id="CAK7937748.1"/>
    </source>
</evidence>
<feature type="transmembrane region" description="Helical" evidence="8">
    <location>
        <begin position="1823"/>
        <end position="1841"/>
    </location>
</feature>
<feature type="transmembrane region" description="Helical" evidence="8">
    <location>
        <begin position="1699"/>
        <end position="1721"/>
    </location>
</feature>
<feature type="transmembrane region" description="Helical" evidence="8">
    <location>
        <begin position="1671"/>
        <end position="1687"/>
    </location>
</feature>
<accession>A0AAV1UVX6</accession>
<dbReference type="EMBL" id="CAKLBY020000227">
    <property type="protein sequence ID" value="CAK7937748.1"/>
    <property type="molecule type" value="Genomic_DNA"/>
</dbReference>
<keyword evidence="4 8" id="KW-0812">Transmembrane</keyword>
<feature type="region of interest" description="Disordered" evidence="7">
    <location>
        <begin position="1"/>
        <end position="51"/>
    </location>
</feature>
<dbReference type="Pfam" id="PF00375">
    <property type="entry name" value="SDF"/>
    <property type="match status" value="1"/>
</dbReference>
<feature type="compositionally biased region" description="Low complexity" evidence="7">
    <location>
        <begin position="366"/>
        <end position="385"/>
    </location>
</feature>
<feature type="transmembrane region" description="Helical" evidence="8">
    <location>
        <begin position="1598"/>
        <end position="1619"/>
    </location>
</feature>
<name>A0AAV1UVX6_9STRA</name>
<feature type="transmembrane region" description="Helical" evidence="8">
    <location>
        <begin position="1392"/>
        <end position="1413"/>
    </location>
</feature>
<feature type="compositionally biased region" description="Basic and acidic residues" evidence="7">
    <location>
        <begin position="921"/>
        <end position="956"/>
    </location>
</feature>
<feature type="transmembrane region" description="Helical" evidence="8">
    <location>
        <begin position="1433"/>
        <end position="1453"/>
    </location>
</feature>
<dbReference type="InterPro" id="IPR001991">
    <property type="entry name" value="Na-dicarboxylate_symporter"/>
</dbReference>
<sequence length="1942" mass="208814">MADARSPQSRRALSRDSRLVPQRRSAFSSFLSMDSEDGDDGVEEEEDGYPNAQLRIQQRADGSVCMDSSLEMEQIRTGISRGAGENESCGLVVVQQRVFDDAQVDDQWSGSNLMEGVTGENAVPGLSCRKSDGVTKDKAVVRDCGHFCGSWSSELLSTGSHEDSFFDEPRPSFSDEHIFTEADSFTAVDTSFVYRPSLMDDFDESGAQYDIQGEFDSRSFVGRRTNSDEGGNSIGERQYVRPKSLAESGLEDSLNLVENRNLSRVVSKSANGLSVAVGVHTNTLQDDVGTSAVIGGQIRMASSDTLTAQKNGYVYCPASLEADNNTRDKVCRMGSLAKNGDTRAAREIDKLVGGADGDGNAEGENSDVPSTLSMSTSSHSRSSGAVSFEGKVTDSAYRFHDDKAALFAVRRDSSSVTDSCASSTLFKVDKTTALKVPQLRAKVSVARIRAQYEEGIVSRAPADVSVSNTNSLTTAPTCTATSDSVDKSARAEGTNVDYVYASDAFASTSIISGHSLSRQSSTDLSKVSSRQMIATSESWRKSLPDSKNSKNTFDKDVGSLRGGFSLLRKPALRTDHIDHRVESRTTVRSLVACPPLGSTIVVSDHSSANLCIDRSVLSGCSMSLDSRPSGEDSLTKNTIFVDDVGRIEKRGSDRFLSQASGWTRSGGSSDVDLAASASSGSCYNKSVSVADGQVFAMSLDGSIVSSVVSQSLASSDELSFVSFHATQPTTPPGLSRLLEQGAAVEKRLSTPAIIIPGPNEAAHKLERVVCRSIVVPHNSDDKSIETFRSPAVSSAYCTSPVQFSSAALLAAIKTRDVRTDSRPDAMVDVALGSSHSISSSLKINRIPRDQKLVSLPVPLKDVAGISPPLILTPPVMMSLTNRSSVASLAESADRLDFTGVYRGSPNSLGLLGNNGISRKPIQSEDGTRLNKMEQRSLGDRRATSKPKNLERSKSDGRAIQCKARRKVEDFFQRTHQNSVRVVDEREVFRSVNRPKRACTTVVQSTDNVEENPRGNVSHSTKMVRVIDLKNLCSGGDRPGWHLASDALILTPQQGELTEQGAMATTSRSASSGIFTTRSIASAEYITKPIDYVVSPQGTAADGTNVLDTGKDNALNIRDTAKSIGSGSSNFFSVLLDPRESDGSKLGATSGWRAFDVSQTPTMTRGAGSESPAFPVPPSAAPSTTPVEFGGACDMFNDERSLPSTFARAISTFMQKTGTSLSLKQSAMASPFRASGMSFSQRTTFADRMQSLSASVSRAVRRLLPGRDARGPNGIANCTSPDSQCTSPAALRRAYDHNGFYGTPFKVPGVNKPLPQSEELQHVGNDCDWVRQWLLLATCAVLGLSLGAILVRAVAFDSSLFNLSGAEVRDRQESTGQLVLAPGTRWLLLPGRLFLRAWSAVTTPLLVCYVVTAVSDLVGCADKCALVRSSRSMAYALLLAIIATAEGVLAMYLTHTFRWFRGRRHTAQTAASTLSDAIGTTPLSGGAVGLLCSSSDTYLQRLGHDVFTCSNASLTLPLSEGVSTSFPDIADSGPAVFALQDVSSVFKVPTSGAVYYPALLDTLKTMANSHDSSAASVLSARTPHTLVAQSILEKSDRMISLEGLVLFALVLGYICGKRILRLRRDAQAAMFESRRSTSPADGDPQKACHYIVGFSTELQLALEWLIRPIERYLAPVGFFSLMLGHVVLHHREWRSFADPMLSLLVIVMAAFLVHVALVLSMVRTQFCDNRRRLPLLVTTRAFVPAFLFVFTTDNVALSAPVTMQCFARVLTVTRSAAQLITSVTAAFSRNARALYLPLVLLWLLETSSPLEDELKLSAFDYISIGLLSLLSCFCGGSSRLTLAMARTLWFMKVRAQSPETAQLMPATMPLLIVCDVMLSRVASVLTLADHLVLAQLTAQHWGETVVQGRTVEPSNDYMSSFSALDDSQAPCRPSSAMLSSVYL</sequence>
<dbReference type="PANTHER" id="PTHR42865">
    <property type="entry name" value="PROTON/GLUTAMATE-ASPARTATE SYMPORTER"/>
    <property type="match status" value="1"/>
</dbReference>